<accession>A0A024V0R2</accession>
<protein>
    <submittedName>
        <fullName evidence="2">Uncharacterized protein</fullName>
    </submittedName>
</protein>
<dbReference type="AlphaFoldDB" id="A0A024V0R2"/>
<gene>
    <name evidence="2" type="ORF">PFFVO_05242</name>
</gene>
<keyword evidence="1" id="KW-0472">Membrane</keyword>
<sequence length="90" mass="11325">MFYIYFNNILSKLFHDFYYISKYKRIMCTNYYLHINIIVLKNYKPKKNKSINIVLYFYLLYFYLFILFSYNIPLIFTFSMLLYKYNNSCN</sequence>
<name>A0A024V0R2_PLAFA</name>
<organism evidence="2 3">
    <name type="scientific">Plasmodium falciparum Vietnam Oak-Knoll</name>
    <name type="common">FVO</name>
    <dbReference type="NCBI Taxonomy" id="1036723"/>
    <lineage>
        <taxon>Eukaryota</taxon>
        <taxon>Sar</taxon>
        <taxon>Alveolata</taxon>
        <taxon>Apicomplexa</taxon>
        <taxon>Aconoidasida</taxon>
        <taxon>Haemosporida</taxon>
        <taxon>Plasmodiidae</taxon>
        <taxon>Plasmodium</taxon>
        <taxon>Plasmodium (Laverania)</taxon>
    </lineage>
</organism>
<feature type="transmembrane region" description="Helical" evidence="1">
    <location>
        <begin position="53"/>
        <end position="76"/>
    </location>
</feature>
<reference evidence="2 3" key="2">
    <citation type="submission" date="2013-02" db="EMBL/GenBank/DDBJ databases">
        <title>The Genome Sequence of Plasmodium falciparum Vietnam Oak-Knoll (FVO).</title>
        <authorList>
            <consortium name="The Broad Institute Genome Sequencing Platform"/>
            <consortium name="The Broad Institute Genome Sequencing Center for Infectious Disease"/>
            <person name="Neafsey D."/>
            <person name="Cheeseman I."/>
            <person name="Volkman S."/>
            <person name="Adams J."/>
            <person name="Walker B."/>
            <person name="Young S.K."/>
            <person name="Zeng Q."/>
            <person name="Gargeya S."/>
            <person name="Fitzgerald M."/>
            <person name="Haas B."/>
            <person name="Abouelleil A."/>
            <person name="Alvarado L."/>
            <person name="Arachchi H.M."/>
            <person name="Berlin A.M."/>
            <person name="Chapman S.B."/>
            <person name="Dewar J."/>
            <person name="Goldberg J."/>
            <person name="Griggs A."/>
            <person name="Gujja S."/>
            <person name="Hansen M."/>
            <person name="Howarth C."/>
            <person name="Imamovic A."/>
            <person name="Larimer J."/>
            <person name="McCowan C."/>
            <person name="Murphy C."/>
            <person name="Neiman D."/>
            <person name="Pearson M."/>
            <person name="Priest M."/>
            <person name="Roberts A."/>
            <person name="Saif S."/>
            <person name="Shea T."/>
            <person name="Sisk P."/>
            <person name="Sykes S."/>
            <person name="Wortman J."/>
            <person name="Nusbaum C."/>
            <person name="Birren B."/>
        </authorList>
    </citation>
    <scope>NUCLEOTIDE SEQUENCE [LARGE SCALE GENOMIC DNA]</scope>
    <source>
        <strain evidence="3">Vietnam Oak-Knoll (FVO)</strain>
    </source>
</reference>
<reference evidence="2 3" key="1">
    <citation type="submission" date="2013-02" db="EMBL/GenBank/DDBJ databases">
        <title>The Genome Annotation of Plasmodium falciparum Vietnam Oak-Knoll (FVO).</title>
        <authorList>
            <consortium name="The Broad Institute Genome Sequencing Platform"/>
            <consortium name="The Broad Institute Genome Sequencing Center for Infectious Disease"/>
            <person name="Neafsey D."/>
            <person name="Hoffman S."/>
            <person name="Volkman S."/>
            <person name="Rosenthal P."/>
            <person name="Walker B."/>
            <person name="Young S.K."/>
            <person name="Zeng Q."/>
            <person name="Gargeya S."/>
            <person name="Fitzgerald M."/>
            <person name="Haas B."/>
            <person name="Abouelleil A."/>
            <person name="Allen A.W."/>
            <person name="Alvarado L."/>
            <person name="Arachchi H.M."/>
            <person name="Berlin A.M."/>
            <person name="Chapman S.B."/>
            <person name="Gainer-Dewar J."/>
            <person name="Goldberg J."/>
            <person name="Griggs A."/>
            <person name="Gujja S."/>
            <person name="Hansen M."/>
            <person name="Howarth C."/>
            <person name="Imamovic A."/>
            <person name="Ireland A."/>
            <person name="Larimer J."/>
            <person name="McCowan C."/>
            <person name="Murphy C."/>
            <person name="Pearson M."/>
            <person name="Poon T.W."/>
            <person name="Priest M."/>
            <person name="Roberts A."/>
            <person name="Saif S."/>
            <person name="Shea T."/>
            <person name="Sisk P."/>
            <person name="Sykes S."/>
            <person name="Wortman J."/>
            <person name="Nusbaum C."/>
            <person name="Birren B."/>
        </authorList>
    </citation>
    <scope>NUCLEOTIDE SEQUENCE [LARGE SCALE GENOMIC DNA]</scope>
    <source>
        <strain evidence="3">Vietnam Oak-Knoll (FVO)</strain>
    </source>
</reference>
<keyword evidence="1" id="KW-1133">Transmembrane helix</keyword>
<evidence type="ECO:0000313" key="2">
    <source>
        <dbReference type="EMBL" id="ETW15790.1"/>
    </source>
</evidence>
<dbReference type="EMBL" id="KI925153">
    <property type="protein sequence ID" value="ETW15790.1"/>
    <property type="molecule type" value="Genomic_DNA"/>
</dbReference>
<evidence type="ECO:0000313" key="3">
    <source>
        <dbReference type="Proteomes" id="UP000030690"/>
    </source>
</evidence>
<dbReference type="Proteomes" id="UP000030690">
    <property type="component" value="Unassembled WGS sequence"/>
</dbReference>
<evidence type="ECO:0000256" key="1">
    <source>
        <dbReference type="SAM" id="Phobius"/>
    </source>
</evidence>
<keyword evidence="1" id="KW-0812">Transmembrane</keyword>
<proteinExistence type="predicted"/>